<dbReference type="Proteomes" id="UP001353858">
    <property type="component" value="Unassembled WGS sequence"/>
</dbReference>
<dbReference type="Pfam" id="PF20700">
    <property type="entry name" value="Mutator"/>
    <property type="match status" value="1"/>
</dbReference>
<dbReference type="InterPro" id="IPR049012">
    <property type="entry name" value="Mutator_transp_dom"/>
</dbReference>
<sequence length="725" mass="81922">MFYRLPQDIYQVAKVSKILQLMEKGNIAQFKNKCLEEIDIDMESVEEDQDMDENTLATCQNEPEDNINESNRSDPISNNVADNIISEIIDNITLTKVSDNVVNSTELHYDTRESEPENQSLHSIYTSNNESNSFLVESEDENNHLYCELDVSTEILFLVTGRRIVNISYFFEQLISIRHEGFDCSFYDLNIISEKFEGLQSVFSFKCSVCNKIETIRNDITENKMNTNLGVVAGAIATGVGYSQVSELFASMDVPNMSNKTYSKYHSKISLAITKNINQLMTEAGKEETKLAIELGDVNADGVPVISVIVDGAWSKRSYRTNYSALSGVGCIIGARTKEILYMDVKNKYCYVCSRSKRSKKHDCYKNWNHTSTAMEAMIIAEGFQKSVATHNLIYGRVIGDGDSSVYKKLTALAPYGPTFIIEKIECRNHLLRNYLNKLAEILKNSTFPISQRKKITNINTLGRFRNAITKAIQYRKQETQPFASKASSLQNDIKNSPNHIFGDHSSCDSYFCTKNTETEENLVPELKSSGLFDLIKKINLRLAYNATSLLHDIDTNAVETYNSIVAKFVGGKRINFSLKGSYETRCKAAAISYNTNGDFLSTMHMYFNGKIGSYLQTFSNIRKKLTNVSKSRKQIKRKAFATTDTHYGPEASTLMDMTVEETWYKHSSIIHLENSISKPTKNKRKHLVPILDTSHSTIVYQKPGGKAQLYNSCKLVALQLTCKI</sequence>
<evidence type="ECO:0000313" key="3">
    <source>
        <dbReference type="Proteomes" id="UP001353858"/>
    </source>
</evidence>
<name>A0AAN7SJT6_9COLE</name>
<proteinExistence type="predicted"/>
<accession>A0AAN7SJT6</accession>
<evidence type="ECO:0000313" key="2">
    <source>
        <dbReference type="EMBL" id="KAK4885602.1"/>
    </source>
</evidence>
<gene>
    <name evidence="2" type="ORF">RN001_001873</name>
</gene>
<dbReference type="EMBL" id="JARPUR010000001">
    <property type="protein sequence ID" value="KAK4885602.1"/>
    <property type="molecule type" value="Genomic_DNA"/>
</dbReference>
<keyword evidence="3" id="KW-1185">Reference proteome</keyword>
<evidence type="ECO:0000259" key="1">
    <source>
        <dbReference type="Pfam" id="PF20700"/>
    </source>
</evidence>
<organism evidence="2 3">
    <name type="scientific">Aquatica leii</name>
    <dbReference type="NCBI Taxonomy" id="1421715"/>
    <lineage>
        <taxon>Eukaryota</taxon>
        <taxon>Metazoa</taxon>
        <taxon>Ecdysozoa</taxon>
        <taxon>Arthropoda</taxon>
        <taxon>Hexapoda</taxon>
        <taxon>Insecta</taxon>
        <taxon>Pterygota</taxon>
        <taxon>Neoptera</taxon>
        <taxon>Endopterygota</taxon>
        <taxon>Coleoptera</taxon>
        <taxon>Polyphaga</taxon>
        <taxon>Elateriformia</taxon>
        <taxon>Elateroidea</taxon>
        <taxon>Lampyridae</taxon>
        <taxon>Luciolinae</taxon>
        <taxon>Aquatica</taxon>
    </lineage>
</organism>
<comment type="caution">
    <text evidence="2">The sequence shown here is derived from an EMBL/GenBank/DDBJ whole genome shotgun (WGS) entry which is preliminary data.</text>
</comment>
<feature type="domain" description="Mutator-like transposase" evidence="1">
    <location>
        <begin position="161"/>
        <end position="513"/>
    </location>
</feature>
<protein>
    <recommendedName>
        <fullName evidence="1">Mutator-like transposase domain-containing protein</fullName>
    </recommendedName>
</protein>
<dbReference type="AlphaFoldDB" id="A0AAN7SJT6"/>
<reference evidence="3" key="1">
    <citation type="submission" date="2023-01" db="EMBL/GenBank/DDBJ databases">
        <title>Key to firefly adult light organ development and bioluminescence: homeobox transcription factors regulate luciferase expression and transportation to peroxisome.</title>
        <authorList>
            <person name="Fu X."/>
        </authorList>
    </citation>
    <scope>NUCLEOTIDE SEQUENCE [LARGE SCALE GENOMIC DNA]</scope>
</reference>